<gene>
    <name evidence="2" type="ORF">RhiirA1_483226</name>
</gene>
<organism evidence="2 3">
    <name type="scientific">Rhizophagus irregularis</name>
    <dbReference type="NCBI Taxonomy" id="588596"/>
    <lineage>
        <taxon>Eukaryota</taxon>
        <taxon>Fungi</taxon>
        <taxon>Fungi incertae sedis</taxon>
        <taxon>Mucoromycota</taxon>
        <taxon>Glomeromycotina</taxon>
        <taxon>Glomeromycetes</taxon>
        <taxon>Glomerales</taxon>
        <taxon>Glomeraceae</taxon>
        <taxon>Rhizophagus</taxon>
    </lineage>
</organism>
<evidence type="ECO:0000313" key="2">
    <source>
        <dbReference type="EMBL" id="PKC51669.1"/>
    </source>
</evidence>
<reference evidence="2 3" key="2">
    <citation type="submission" date="2017-10" db="EMBL/GenBank/DDBJ databases">
        <title>Genome analyses suggest a sexual origin of heterokaryosis in a supposedly ancient asexual fungus.</title>
        <authorList>
            <person name="Corradi N."/>
            <person name="Sedzielewska K."/>
            <person name="Noel J."/>
            <person name="Charron P."/>
            <person name="Farinelli L."/>
            <person name="Marton T."/>
            <person name="Kruger M."/>
            <person name="Pelin A."/>
            <person name="Brachmann A."/>
            <person name="Corradi N."/>
        </authorList>
    </citation>
    <scope>NUCLEOTIDE SEQUENCE [LARGE SCALE GENOMIC DNA]</scope>
    <source>
        <strain evidence="2 3">A1</strain>
    </source>
</reference>
<accession>A0A2N0QKT4</accession>
<feature type="transmembrane region" description="Helical" evidence="1">
    <location>
        <begin position="45"/>
        <end position="69"/>
    </location>
</feature>
<dbReference type="EMBL" id="LLXH01007203">
    <property type="protein sequence ID" value="PKC51669.1"/>
    <property type="molecule type" value="Genomic_DNA"/>
</dbReference>
<reference evidence="2 3" key="1">
    <citation type="submission" date="2017-10" db="EMBL/GenBank/DDBJ databases">
        <title>Extensive intraspecific genome diversity in a model arbuscular mycorrhizal fungus.</title>
        <authorList>
            <person name="Chen E.C.H."/>
            <person name="Morin E."/>
            <person name="Baudet D."/>
            <person name="Noel J."/>
            <person name="Ndikumana S."/>
            <person name="Charron P."/>
            <person name="St-Onge C."/>
            <person name="Giorgi J."/>
            <person name="Grigoriev I.V."/>
            <person name="Roux C."/>
            <person name="Martin F.M."/>
            <person name="Corradi N."/>
        </authorList>
    </citation>
    <scope>NUCLEOTIDE SEQUENCE [LARGE SCALE GENOMIC DNA]</scope>
    <source>
        <strain evidence="2 3">A1</strain>
    </source>
</reference>
<sequence length="76" mass="8641">MVIQLNYERKVGKDESDDEDRPLVFNLIGQFFIKDLSMPKGLRNLGLIIVGYTIGSTFSYELFTAIGYIKLAMYLG</sequence>
<comment type="caution">
    <text evidence="2">The sequence shown here is derived from an EMBL/GenBank/DDBJ whole genome shotgun (WGS) entry which is preliminary data.</text>
</comment>
<evidence type="ECO:0000256" key="1">
    <source>
        <dbReference type="SAM" id="Phobius"/>
    </source>
</evidence>
<dbReference type="AlphaFoldDB" id="A0A2N0QKT4"/>
<keyword evidence="1" id="KW-0812">Transmembrane</keyword>
<keyword evidence="1" id="KW-1133">Transmembrane helix</keyword>
<dbReference type="Proteomes" id="UP000232688">
    <property type="component" value="Unassembled WGS sequence"/>
</dbReference>
<name>A0A2N0QKT4_9GLOM</name>
<protein>
    <submittedName>
        <fullName evidence="2">Uncharacterized protein</fullName>
    </submittedName>
</protein>
<evidence type="ECO:0000313" key="3">
    <source>
        <dbReference type="Proteomes" id="UP000232688"/>
    </source>
</evidence>
<proteinExistence type="predicted"/>
<dbReference type="VEuPathDB" id="FungiDB:RhiirA1_483226"/>
<keyword evidence="1" id="KW-0472">Membrane</keyword>